<dbReference type="GO" id="GO:0005975">
    <property type="term" value="P:carbohydrate metabolic process"/>
    <property type="evidence" value="ECO:0007669"/>
    <property type="project" value="InterPro"/>
</dbReference>
<dbReference type="Proteomes" id="UP000234300">
    <property type="component" value="Unassembled WGS sequence"/>
</dbReference>
<feature type="non-terminal residue" evidence="1">
    <location>
        <position position="1"/>
    </location>
</feature>
<dbReference type="InterPro" id="IPR014718">
    <property type="entry name" value="GH-type_carb-bd"/>
</dbReference>
<reference evidence="1 2" key="1">
    <citation type="submission" date="2017-03" db="EMBL/GenBank/DDBJ databases">
        <authorList>
            <person name="Afonso C.L."/>
            <person name="Miller P.J."/>
            <person name="Scott M.A."/>
            <person name="Spackman E."/>
            <person name="Goraichik I."/>
            <person name="Dimitrov K.M."/>
            <person name="Suarez D.L."/>
            <person name="Swayne D.E."/>
        </authorList>
    </citation>
    <scope>NUCLEOTIDE SEQUENCE [LARGE SCALE GENOMIC DNA]</scope>
    <source>
        <strain evidence="2">8(6)</strain>
    </source>
</reference>
<dbReference type="AlphaFoldDB" id="A0A2H1L0G1"/>
<evidence type="ECO:0000313" key="1">
    <source>
        <dbReference type="EMBL" id="SMY05503.1"/>
    </source>
</evidence>
<dbReference type="GO" id="GO:0004034">
    <property type="term" value="F:aldose 1-epimerase activity"/>
    <property type="evidence" value="ECO:0007669"/>
    <property type="project" value="UniProtKB-EC"/>
</dbReference>
<sequence length="283" mass="30396">TIELACGESAAVISPLGASLVRFCVGDRPGVVPMSGFDGAVLAPWPNRIDAGRFDFAGDSHRLPITEPERDTALHGLVADVEWSVVERTESTVSLEYTLEPTEGYPFAFDLQVDFELAEAQLRIPARPLHKTDERLIPTAVRPFDDGTAVPADHASDDSACMVCKDFRALRLIGGTILDDAYGSPRRGDDGWSRARLKGADLRQVIVGMGPGFRTWQVCTGDGLDEDLARRAIVIEPMTCPPNAFAAGEAGEDFDVIATGDELAVEWSVALTEADVASPSLPE</sequence>
<accession>A0A2H1L0G1</accession>
<organism evidence="1 2">
    <name type="scientific">Brevibacterium aurantiacum</name>
    <dbReference type="NCBI Taxonomy" id="273384"/>
    <lineage>
        <taxon>Bacteria</taxon>
        <taxon>Bacillati</taxon>
        <taxon>Actinomycetota</taxon>
        <taxon>Actinomycetes</taxon>
        <taxon>Micrococcales</taxon>
        <taxon>Brevibacteriaceae</taxon>
        <taxon>Brevibacterium</taxon>
    </lineage>
</organism>
<keyword evidence="1" id="KW-0413">Isomerase</keyword>
<dbReference type="RefSeq" id="WP_101557730.1">
    <property type="nucleotide sequence ID" value="NZ_FXZI01000085.1"/>
</dbReference>
<evidence type="ECO:0000313" key="2">
    <source>
        <dbReference type="Proteomes" id="UP000234300"/>
    </source>
</evidence>
<proteinExistence type="predicted"/>
<dbReference type="EMBL" id="FXZI01000085">
    <property type="protein sequence ID" value="SMY05503.1"/>
    <property type="molecule type" value="Genomic_DNA"/>
</dbReference>
<protein>
    <submittedName>
        <fullName evidence="1">Aldose 1-epimerase</fullName>
        <ecNumber evidence="1">5.1.3.3</ecNumber>
    </submittedName>
</protein>
<dbReference type="InterPro" id="IPR008183">
    <property type="entry name" value="Aldose_1/G6P_1-epimerase"/>
</dbReference>
<dbReference type="Gene3D" id="2.70.98.10">
    <property type="match status" value="2"/>
</dbReference>
<dbReference type="GO" id="GO:0030246">
    <property type="term" value="F:carbohydrate binding"/>
    <property type="evidence" value="ECO:0007669"/>
    <property type="project" value="InterPro"/>
</dbReference>
<dbReference type="SUPFAM" id="SSF74650">
    <property type="entry name" value="Galactose mutarotase-like"/>
    <property type="match status" value="1"/>
</dbReference>
<dbReference type="InterPro" id="IPR011013">
    <property type="entry name" value="Gal_mutarotase_sf_dom"/>
</dbReference>
<dbReference type="Pfam" id="PF01263">
    <property type="entry name" value="Aldose_epim"/>
    <property type="match status" value="1"/>
</dbReference>
<dbReference type="EC" id="5.1.3.3" evidence="1"/>
<gene>
    <name evidence="1" type="ORF">BAURA86_04128</name>
</gene>
<name>A0A2H1L0G1_BREAU</name>